<accession>A0A0D2UCB1</accession>
<evidence type="ECO:0000313" key="5">
    <source>
        <dbReference type="EMBL" id="KJE92626.1"/>
    </source>
</evidence>
<gene>
    <name evidence="5" type="ORF">CAOG_003548</name>
</gene>
<dbReference type="RefSeq" id="XP_004348459.1">
    <property type="nucleotide sequence ID" value="XM_004348409.2"/>
</dbReference>
<name>A0A0D2UCB1_CAPO3</name>
<dbReference type="PANTHER" id="PTHR19305:SF9">
    <property type="entry name" value="SYNAPTOSOMAL-ASSOCIATED PROTEIN 29"/>
    <property type="match status" value="1"/>
</dbReference>
<dbReference type="SUPFAM" id="SSF58038">
    <property type="entry name" value="SNARE fusion complex"/>
    <property type="match status" value="2"/>
</dbReference>
<feature type="region of interest" description="Disordered" evidence="3">
    <location>
        <begin position="532"/>
        <end position="584"/>
    </location>
</feature>
<dbReference type="SMART" id="SM00397">
    <property type="entry name" value="t_SNARE"/>
    <property type="match status" value="2"/>
</dbReference>
<feature type="compositionally biased region" description="Basic and acidic residues" evidence="3">
    <location>
        <begin position="535"/>
        <end position="544"/>
    </location>
</feature>
<keyword evidence="6" id="KW-1185">Reference proteome</keyword>
<protein>
    <recommendedName>
        <fullName evidence="4">t-SNARE coiled-coil homology domain-containing protein</fullName>
    </recommendedName>
</protein>
<dbReference type="Gene3D" id="1.20.5.110">
    <property type="match status" value="2"/>
</dbReference>
<evidence type="ECO:0000313" key="6">
    <source>
        <dbReference type="Proteomes" id="UP000008743"/>
    </source>
</evidence>
<comment type="similarity">
    <text evidence="1">Belongs to the SNAP-25 family.</text>
</comment>
<organism evidence="5 6">
    <name type="scientific">Capsaspora owczarzaki (strain ATCC 30864)</name>
    <dbReference type="NCBI Taxonomy" id="595528"/>
    <lineage>
        <taxon>Eukaryota</taxon>
        <taxon>Filasterea</taxon>
        <taxon>Capsaspora</taxon>
    </lineage>
</organism>
<feature type="coiled-coil region" evidence="2">
    <location>
        <begin position="617"/>
        <end position="644"/>
    </location>
</feature>
<dbReference type="PANTHER" id="PTHR19305">
    <property type="entry name" value="SYNAPTOSOMAL ASSOCIATED PROTEIN"/>
    <property type="match status" value="1"/>
</dbReference>
<feature type="region of interest" description="Disordered" evidence="3">
    <location>
        <begin position="50"/>
        <end position="76"/>
    </location>
</feature>
<feature type="domain" description="T-SNARE coiled-coil homology" evidence="4">
    <location>
        <begin position="586"/>
        <end position="648"/>
    </location>
</feature>
<proteinExistence type="inferred from homology"/>
<dbReference type="GO" id="GO:0005886">
    <property type="term" value="C:plasma membrane"/>
    <property type="evidence" value="ECO:0007669"/>
    <property type="project" value="TreeGrafter"/>
</dbReference>
<evidence type="ECO:0000259" key="4">
    <source>
        <dbReference type="PROSITE" id="PS50192"/>
    </source>
</evidence>
<dbReference type="PROSITE" id="PS50192">
    <property type="entry name" value="T_SNARE"/>
    <property type="match status" value="1"/>
</dbReference>
<feature type="compositionally biased region" description="Low complexity" evidence="3">
    <location>
        <begin position="54"/>
        <end position="76"/>
    </location>
</feature>
<dbReference type="InParanoid" id="A0A0D2UCB1"/>
<evidence type="ECO:0000256" key="1">
    <source>
        <dbReference type="ARBA" id="ARBA00009480"/>
    </source>
</evidence>
<keyword evidence="2" id="KW-0175">Coiled coil</keyword>
<evidence type="ECO:0000256" key="3">
    <source>
        <dbReference type="SAM" id="MobiDB-lite"/>
    </source>
</evidence>
<dbReference type="Proteomes" id="UP000008743">
    <property type="component" value="Unassembled WGS sequence"/>
</dbReference>
<dbReference type="InterPro" id="IPR000727">
    <property type="entry name" value="T_SNARE_dom"/>
</dbReference>
<sequence length="650" mass="70271">MQRELISQPSSYRKLCIEYSDACSLVPKERTVELGDVLFSSPCEYQLMTTKTHSSTPSNTGSSNASAGTTTTTTTTTSSSWLKGVVYVAVEGLLLAPPPNAVLASPQSQTSYDNPIADATQCVPFASVLNVEVARASVLPMSALCLCIDMLLGELGGHRSVVRFRLCYLPHLESLRLIISMLLHRDGELGNSAVVQFGDVSNALRQRIAVDLIEARRRPRHFAKRSHDGRMPKEIAALGGANSAANNSSNASARNELLSGAVQHNRYSDMHSARGKEVARILDEADGAADASLAELHRQGQVINNVNRNLDKIDGSLHSSHAILNSMKSWTWILNPLAWVGASASASVPKDAAAAAVAAQAANDKVLREALTRQLFEISVLTFSDSSQPYLPVTPATLRVSRDHLEFWRDSMPKLIPNSSIAEVRFTPVPYLIALDYRQTPQALPVAIHILSRDPQVLLAILERVAVMAGGATGAQRHAYNAAQEAQFTAQSSSKPTILAGRSGASAVQQELHQPTSFQPHVAHVHRASALGQDTSRDSTKGDWPHTQSPANGSSKQSISKSSSTDSASSNRSNGDWHRQQLQQRQEQIQAFENDLGAVSSRVGGLKQKAAIMGAELDMQNAMLDETQRKMDRVEGKLGSAQHKVHNLMK</sequence>
<evidence type="ECO:0000256" key="2">
    <source>
        <dbReference type="SAM" id="Coils"/>
    </source>
</evidence>
<dbReference type="EMBL" id="KE346364">
    <property type="protein sequence ID" value="KJE92626.1"/>
    <property type="molecule type" value="Genomic_DNA"/>
</dbReference>
<feature type="compositionally biased region" description="Low complexity" evidence="3">
    <location>
        <begin position="554"/>
        <end position="573"/>
    </location>
</feature>
<dbReference type="AlphaFoldDB" id="A0A0D2UCB1"/>
<reference evidence="6" key="1">
    <citation type="submission" date="2011-02" db="EMBL/GenBank/DDBJ databases">
        <title>The Genome Sequence of Capsaspora owczarzaki ATCC 30864.</title>
        <authorList>
            <person name="Russ C."/>
            <person name="Cuomo C."/>
            <person name="Burger G."/>
            <person name="Gray M.W."/>
            <person name="Holland P.W.H."/>
            <person name="King N."/>
            <person name="Lang F.B.F."/>
            <person name="Roger A.J."/>
            <person name="Ruiz-Trillo I."/>
            <person name="Young S.K."/>
            <person name="Zeng Q."/>
            <person name="Gargeya S."/>
            <person name="Alvarado L."/>
            <person name="Berlin A."/>
            <person name="Chapman S.B."/>
            <person name="Chen Z."/>
            <person name="Freedman E."/>
            <person name="Gellesch M."/>
            <person name="Goldberg J."/>
            <person name="Griggs A."/>
            <person name="Gujja S."/>
            <person name="Heilman E."/>
            <person name="Heiman D."/>
            <person name="Howarth C."/>
            <person name="Mehta T."/>
            <person name="Neiman D."/>
            <person name="Pearson M."/>
            <person name="Roberts A."/>
            <person name="Saif S."/>
            <person name="Shea T."/>
            <person name="Shenoy N."/>
            <person name="Sisk P."/>
            <person name="Stolte C."/>
            <person name="Sykes S."/>
            <person name="White J."/>
            <person name="Yandava C."/>
            <person name="Haas B."/>
            <person name="Nusbaum C."/>
            <person name="Birren B."/>
        </authorList>
    </citation>
    <scope>NUCLEOTIDE SEQUENCE</scope>
    <source>
        <strain evidence="6">ATCC 30864</strain>
    </source>
</reference>